<sequence>MSQDKTRQDKTRQDKIDLEFIISFESIGRLTSSVPNDSAHKASQAQHPILLMCTFSIKRKQSRPIICGRDGYYRNFINDFAARSSPVPGRRPRSIVLTVIWCLGTAQKLT</sequence>
<dbReference type="AlphaFoldDB" id="A0A5N6KPS0"/>
<accession>A0A5N6KPS0</accession>
<dbReference type="EMBL" id="VIGI01000001">
    <property type="protein sequence ID" value="KAB8305109.1"/>
    <property type="molecule type" value="Genomic_DNA"/>
</dbReference>
<dbReference type="Proteomes" id="UP000326757">
    <property type="component" value="Unassembled WGS sequence"/>
</dbReference>
<comment type="caution">
    <text evidence="1">The sequence shown here is derived from an EMBL/GenBank/DDBJ whole genome shotgun (WGS) entry which is preliminary data.</text>
</comment>
<protein>
    <submittedName>
        <fullName evidence="1">Uncharacterized protein</fullName>
    </submittedName>
</protein>
<organism evidence="1 2">
    <name type="scientific">Monilinia laxa</name>
    <name type="common">Brown rot fungus</name>
    <name type="synonym">Sclerotinia laxa</name>
    <dbReference type="NCBI Taxonomy" id="61186"/>
    <lineage>
        <taxon>Eukaryota</taxon>
        <taxon>Fungi</taxon>
        <taxon>Dikarya</taxon>
        <taxon>Ascomycota</taxon>
        <taxon>Pezizomycotina</taxon>
        <taxon>Leotiomycetes</taxon>
        <taxon>Helotiales</taxon>
        <taxon>Sclerotiniaceae</taxon>
        <taxon>Monilinia</taxon>
    </lineage>
</organism>
<proteinExistence type="predicted"/>
<gene>
    <name evidence="1" type="ORF">EYC80_004404</name>
</gene>
<name>A0A5N6KPS0_MONLA</name>
<evidence type="ECO:0000313" key="1">
    <source>
        <dbReference type="EMBL" id="KAB8305109.1"/>
    </source>
</evidence>
<evidence type="ECO:0000313" key="2">
    <source>
        <dbReference type="Proteomes" id="UP000326757"/>
    </source>
</evidence>
<keyword evidence="2" id="KW-1185">Reference proteome</keyword>
<reference evidence="1 2" key="1">
    <citation type="submission" date="2019-06" db="EMBL/GenBank/DDBJ databases">
        <title>Genome Sequence of the Brown Rot Fungal Pathogen Monilinia laxa.</title>
        <authorList>
            <person name="De Miccolis Angelini R.M."/>
            <person name="Landi L."/>
            <person name="Abate D."/>
            <person name="Pollastro S."/>
            <person name="Romanazzi G."/>
            <person name="Faretra F."/>
        </authorList>
    </citation>
    <scope>NUCLEOTIDE SEQUENCE [LARGE SCALE GENOMIC DNA]</scope>
    <source>
        <strain evidence="1 2">Mlax316</strain>
    </source>
</reference>